<feature type="transmembrane region" description="Helical" evidence="5">
    <location>
        <begin position="115"/>
        <end position="137"/>
    </location>
</feature>
<protein>
    <submittedName>
        <fullName evidence="7">ABC-2 type transport system permease protein</fullName>
    </submittedName>
</protein>
<feature type="domain" description="ABC-2 type transporter transmembrane" evidence="6">
    <location>
        <begin position="23"/>
        <end position="216"/>
    </location>
</feature>
<feature type="transmembrane region" description="Helical" evidence="5">
    <location>
        <begin position="40"/>
        <end position="59"/>
    </location>
</feature>
<dbReference type="InterPro" id="IPR013525">
    <property type="entry name" value="ABC2_TM"/>
</dbReference>
<evidence type="ECO:0000256" key="5">
    <source>
        <dbReference type="SAM" id="Phobius"/>
    </source>
</evidence>
<gene>
    <name evidence="7" type="ORF">J2Z79_001935</name>
</gene>
<keyword evidence="3 5" id="KW-1133">Transmembrane helix</keyword>
<dbReference type="PANTHER" id="PTHR43229:SF2">
    <property type="entry name" value="NODULATION PROTEIN J"/>
    <property type="match status" value="1"/>
</dbReference>
<dbReference type="EMBL" id="JAGGLG010000014">
    <property type="protein sequence ID" value="MBP2018520.1"/>
    <property type="molecule type" value="Genomic_DNA"/>
</dbReference>
<keyword evidence="4 5" id="KW-0472">Membrane</keyword>
<organism evidence="7 8">
    <name type="scientific">Symbiobacterium terraclitae</name>
    <dbReference type="NCBI Taxonomy" id="557451"/>
    <lineage>
        <taxon>Bacteria</taxon>
        <taxon>Bacillati</taxon>
        <taxon>Bacillota</taxon>
        <taxon>Clostridia</taxon>
        <taxon>Eubacteriales</taxon>
        <taxon>Symbiobacteriaceae</taxon>
        <taxon>Symbiobacterium</taxon>
    </lineage>
</organism>
<reference evidence="7 8" key="1">
    <citation type="submission" date="2021-03" db="EMBL/GenBank/DDBJ databases">
        <title>Genomic Encyclopedia of Type Strains, Phase IV (KMG-IV): sequencing the most valuable type-strain genomes for metagenomic binning, comparative biology and taxonomic classification.</title>
        <authorList>
            <person name="Goeker M."/>
        </authorList>
    </citation>
    <scope>NUCLEOTIDE SEQUENCE [LARGE SCALE GENOMIC DNA]</scope>
    <source>
        <strain evidence="7 8">DSM 27138</strain>
    </source>
</reference>
<evidence type="ECO:0000259" key="6">
    <source>
        <dbReference type="Pfam" id="PF01061"/>
    </source>
</evidence>
<keyword evidence="2 5" id="KW-0812">Transmembrane</keyword>
<keyword evidence="8" id="KW-1185">Reference proteome</keyword>
<feature type="transmembrane region" description="Helical" evidence="5">
    <location>
        <begin position="149"/>
        <end position="170"/>
    </location>
</feature>
<feature type="transmembrane region" description="Helical" evidence="5">
    <location>
        <begin position="182"/>
        <end position="201"/>
    </location>
</feature>
<evidence type="ECO:0000256" key="3">
    <source>
        <dbReference type="ARBA" id="ARBA00022989"/>
    </source>
</evidence>
<comment type="subcellular location">
    <subcellularLocation>
        <location evidence="1">Membrane</location>
        <topology evidence="1">Multi-pass membrane protein</topology>
    </subcellularLocation>
</comment>
<dbReference type="Proteomes" id="UP001519289">
    <property type="component" value="Unassembled WGS sequence"/>
</dbReference>
<sequence length="263" mass="28716">MAADAVTREETRAKPRYALSWAQQFRLLFRLQFSDYRASLPFFILFSILMPVGFLYVFGSNAARPGADASWFLAGNVVVSVCFGASSFAIARVAWLRIRHEMDFYGTLPVKRTAFLATLFCLGQMSALPGMVSSLLVGSWMLGIPLQNTLAAVPLTLLAAASLTLVGAGIGGLCRTQAEVNLYSNLVVIVVTFLSPVLVPVDRMPALLRVTSYLLPPGQAAMAITDSLHGDYGPRFWTFFALLCLWLLAAGILVVKKLDWRAD</sequence>
<proteinExistence type="predicted"/>
<evidence type="ECO:0000256" key="1">
    <source>
        <dbReference type="ARBA" id="ARBA00004141"/>
    </source>
</evidence>
<evidence type="ECO:0000313" key="7">
    <source>
        <dbReference type="EMBL" id="MBP2018520.1"/>
    </source>
</evidence>
<dbReference type="PANTHER" id="PTHR43229">
    <property type="entry name" value="NODULATION PROTEIN J"/>
    <property type="match status" value="1"/>
</dbReference>
<accession>A0ABS4JSM8</accession>
<name>A0ABS4JSM8_9FIRM</name>
<dbReference type="InterPro" id="IPR051784">
    <property type="entry name" value="Nod_factor_ABC_transporter"/>
</dbReference>
<evidence type="ECO:0000256" key="2">
    <source>
        <dbReference type="ARBA" id="ARBA00022692"/>
    </source>
</evidence>
<feature type="transmembrane region" description="Helical" evidence="5">
    <location>
        <begin position="236"/>
        <end position="255"/>
    </location>
</feature>
<dbReference type="Pfam" id="PF01061">
    <property type="entry name" value="ABC2_membrane"/>
    <property type="match status" value="1"/>
</dbReference>
<comment type="caution">
    <text evidence="7">The sequence shown here is derived from an EMBL/GenBank/DDBJ whole genome shotgun (WGS) entry which is preliminary data.</text>
</comment>
<evidence type="ECO:0000256" key="4">
    <source>
        <dbReference type="ARBA" id="ARBA00023136"/>
    </source>
</evidence>
<feature type="transmembrane region" description="Helical" evidence="5">
    <location>
        <begin position="71"/>
        <end position="95"/>
    </location>
</feature>
<evidence type="ECO:0000313" key="8">
    <source>
        <dbReference type="Proteomes" id="UP001519289"/>
    </source>
</evidence>
<dbReference type="RefSeq" id="WP_209466650.1">
    <property type="nucleotide sequence ID" value="NZ_JAGGLG010000014.1"/>
</dbReference>